<evidence type="ECO:0000313" key="3">
    <source>
        <dbReference type="Proteomes" id="UP000266841"/>
    </source>
</evidence>
<evidence type="ECO:0000256" key="1">
    <source>
        <dbReference type="SAM" id="MobiDB-lite"/>
    </source>
</evidence>
<keyword evidence="3" id="KW-1185">Reference proteome</keyword>
<name>K0T9I6_THAOC</name>
<proteinExistence type="predicted"/>
<organism evidence="2 3">
    <name type="scientific">Thalassiosira oceanica</name>
    <name type="common">Marine diatom</name>
    <dbReference type="NCBI Taxonomy" id="159749"/>
    <lineage>
        <taxon>Eukaryota</taxon>
        <taxon>Sar</taxon>
        <taxon>Stramenopiles</taxon>
        <taxon>Ochrophyta</taxon>
        <taxon>Bacillariophyta</taxon>
        <taxon>Coscinodiscophyceae</taxon>
        <taxon>Thalassiosirophycidae</taxon>
        <taxon>Thalassiosirales</taxon>
        <taxon>Thalassiosiraceae</taxon>
        <taxon>Thalassiosira</taxon>
    </lineage>
</organism>
<comment type="caution">
    <text evidence="2">The sequence shown here is derived from an EMBL/GenBank/DDBJ whole genome shotgun (WGS) entry which is preliminary data.</text>
</comment>
<sequence>MLAQTTERYRTAVKKENNAAERHRDEEKQREILRTLSNKTIVPPKDKEGLDLITLCAYDLTWQKNTHYDPKCTRDCFYSLPKHAKKDVRRLGSHRPSSASVGEYAWQAKYVMPAHGRRLRK</sequence>
<accession>K0T9I6</accession>
<feature type="region of interest" description="Disordered" evidence="1">
    <location>
        <begin position="1"/>
        <end position="31"/>
    </location>
</feature>
<feature type="compositionally biased region" description="Basic and acidic residues" evidence="1">
    <location>
        <begin position="7"/>
        <end position="31"/>
    </location>
</feature>
<evidence type="ECO:0000313" key="2">
    <source>
        <dbReference type="EMBL" id="EJK75418.1"/>
    </source>
</evidence>
<dbReference type="OrthoDB" id="10254482at2759"/>
<dbReference type="Proteomes" id="UP000266841">
    <property type="component" value="Unassembled WGS sequence"/>
</dbReference>
<dbReference type="EMBL" id="AGNL01002943">
    <property type="protein sequence ID" value="EJK75418.1"/>
    <property type="molecule type" value="Genomic_DNA"/>
</dbReference>
<reference evidence="2 3" key="1">
    <citation type="journal article" date="2012" name="Genome Biol.">
        <title>Genome and low-iron response of an oceanic diatom adapted to chronic iron limitation.</title>
        <authorList>
            <person name="Lommer M."/>
            <person name="Specht M."/>
            <person name="Roy A.S."/>
            <person name="Kraemer L."/>
            <person name="Andreson R."/>
            <person name="Gutowska M.A."/>
            <person name="Wolf J."/>
            <person name="Bergner S.V."/>
            <person name="Schilhabel M.B."/>
            <person name="Klostermeier U.C."/>
            <person name="Beiko R.G."/>
            <person name="Rosenstiel P."/>
            <person name="Hippler M."/>
            <person name="Laroche J."/>
        </authorList>
    </citation>
    <scope>NUCLEOTIDE SEQUENCE [LARGE SCALE GENOMIC DNA]</scope>
    <source>
        <strain evidence="2 3">CCMP1005</strain>
    </source>
</reference>
<gene>
    <name evidence="2" type="ORF">THAOC_02859</name>
</gene>
<protein>
    <submittedName>
        <fullName evidence="2">Uncharacterized protein</fullName>
    </submittedName>
</protein>
<dbReference type="AlphaFoldDB" id="K0T9I6"/>
<dbReference type="eggNOG" id="ENOG502RUMS">
    <property type="taxonomic scope" value="Eukaryota"/>
</dbReference>